<evidence type="ECO:0000313" key="1">
    <source>
        <dbReference type="Proteomes" id="UP001652623"/>
    </source>
</evidence>
<name>A0ABM4A2Q2_ZIZJJ</name>
<proteinExistence type="predicted"/>
<reference evidence="1" key="1">
    <citation type="submission" date="2025-05" db="UniProtKB">
        <authorList>
            <consortium name="RefSeq"/>
        </authorList>
    </citation>
    <scope>NUCLEOTIDE SEQUENCE [LARGE SCALE GENOMIC DNA]</scope>
</reference>
<dbReference type="GeneID" id="132800756"/>
<dbReference type="PANTHER" id="PTHR35317">
    <property type="entry name" value="OS04G0629600 PROTEIN"/>
    <property type="match status" value="1"/>
</dbReference>
<reference evidence="2" key="2">
    <citation type="submission" date="2025-08" db="UniProtKB">
        <authorList>
            <consortium name="RefSeq"/>
        </authorList>
    </citation>
    <scope>IDENTIFICATION</scope>
    <source>
        <tissue evidence="2">Seedling</tissue>
    </source>
</reference>
<dbReference type="Pfam" id="PF14223">
    <property type="entry name" value="Retrotran_gag_2"/>
    <property type="match status" value="1"/>
</dbReference>
<sequence>MKENELVKDFRDRLLKVANQIRVLREPLTDQRIVEKVLVSLLEKFEAKISSLEKSRNLSEITLSELINALKAIKQRRAIRKKESLESTFISSRSKKNNKRLTTRTKEELVMEVSKTTTKISITTTMQGNNKEDNDKTMEVIHHAPIARSMDMH</sequence>
<keyword evidence="1" id="KW-1185">Reference proteome</keyword>
<accession>A0ABM4A2Q2</accession>
<dbReference type="PANTHER" id="PTHR35317:SF27">
    <property type="entry name" value="RETROVIRUS-RELATED POL POLYPROTEIN FROM TRANSPOSON TNT 1-94"/>
    <property type="match status" value="1"/>
</dbReference>
<dbReference type="RefSeq" id="XP_060670999.1">
    <property type="nucleotide sequence ID" value="XM_060815016.1"/>
</dbReference>
<protein>
    <submittedName>
        <fullName evidence="2">Uncharacterized protein LOC132800756</fullName>
    </submittedName>
</protein>
<dbReference type="Proteomes" id="UP001652623">
    <property type="component" value="Chromosome 2"/>
</dbReference>
<organism evidence="1 2">
    <name type="scientific">Ziziphus jujuba</name>
    <name type="common">Chinese jujube</name>
    <name type="synonym">Ziziphus sativa</name>
    <dbReference type="NCBI Taxonomy" id="326968"/>
    <lineage>
        <taxon>Eukaryota</taxon>
        <taxon>Viridiplantae</taxon>
        <taxon>Streptophyta</taxon>
        <taxon>Embryophyta</taxon>
        <taxon>Tracheophyta</taxon>
        <taxon>Spermatophyta</taxon>
        <taxon>Magnoliopsida</taxon>
        <taxon>eudicotyledons</taxon>
        <taxon>Gunneridae</taxon>
        <taxon>Pentapetalae</taxon>
        <taxon>rosids</taxon>
        <taxon>fabids</taxon>
        <taxon>Rosales</taxon>
        <taxon>Rhamnaceae</taxon>
        <taxon>Paliureae</taxon>
        <taxon>Ziziphus</taxon>
    </lineage>
</organism>
<evidence type="ECO:0000313" key="2">
    <source>
        <dbReference type="RefSeq" id="XP_060670999.1"/>
    </source>
</evidence>
<gene>
    <name evidence="2" type="primary">LOC132800756</name>
</gene>